<proteinExistence type="predicted"/>
<dbReference type="Proteomes" id="UP000887580">
    <property type="component" value="Unplaced"/>
</dbReference>
<evidence type="ECO:0000313" key="2">
    <source>
        <dbReference type="WBParaSite" id="PS1159_v2.g14474.t1"/>
    </source>
</evidence>
<sequence>MLSLLAFLLLIFKTTEASCPLNTVEWNSNCFSFISYSTGFEDAELKCTNFGGHLASIHDGFTNGLLAQEAKNNFSESTEADFWIGATNLMKPPTWNWTDGTPFDFTDWKKGEPQNTTGLNCAALSINDGFWSAQDCFKAKLFVSNVPSTPTYPISYNCSEGSWTAAENNCQNLGGHLPSIHSFEEFHFILSYVFASWNNIWTGLYSPEGGRTWTNSDGSVSDYLKAGNWCLGFPSDSAGQRCALIGQSKNLGCYWDEDCNSFKSPSICKKSAF</sequence>
<organism evidence="1 2">
    <name type="scientific">Panagrolaimus sp. PS1159</name>
    <dbReference type="NCBI Taxonomy" id="55785"/>
    <lineage>
        <taxon>Eukaryota</taxon>
        <taxon>Metazoa</taxon>
        <taxon>Ecdysozoa</taxon>
        <taxon>Nematoda</taxon>
        <taxon>Chromadorea</taxon>
        <taxon>Rhabditida</taxon>
        <taxon>Tylenchina</taxon>
        <taxon>Panagrolaimomorpha</taxon>
        <taxon>Panagrolaimoidea</taxon>
        <taxon>Panagrolaimidae</taxon>
        <taxon>Panagrolaimus</taxon>
    </lineage>
</organism>
<name>A0AC35F6N4_9BILA</name>
<evidence type="ECO:0000313" key="1">
    <source>
        <dbReference type="Proteomes" id="UP000887580"/>
    </source>
</evidence>
<protein>
    <submittedName>
        <fullName evidence="2">C-type lectin domain-containing protein</fullName>
    </submittedName>
</protein>
<reference evidence="2" key="1">
    <citation type="submission" date="2022-11" db="UniProtKB">
        <authorList>
            <consortium name="WormBaseParasite"/>
        </authorList>
    </citation>
    <scope>IDENTIFICATION</scope>
</reference>
<accession>A0AC35F6N4</accession>
<dbReference type="WBParaSite" id="PS1159_v2.g14474.t1">
    <property type="protein sequence ID" value="PS1159_v2.g14474.t1"/>
    <property type="gene ID" value="PS1159_v2.g14474"/>
</dbReference>